<dbReference type="InterPro" id="IPR053843">
    <property type="entry name" value="DnaD_N"/>
</dbReference>
<name>A0ABR5TMS6_9BACL</name>
<evidence type="ECO:0000313" key="2">
    <source>
        <dbReference type="EMBL" id="KXB58579.1"/>
    </source>
</evidence>
<gene>
    <name evidence="2" type="ORF">HMPREF1871_00345</name>
</gene>
<dbReference type="Gene3D" id="1.10.10.10">
    <property type="entry name" value="Winged helix-like DNA-binding domain superfamily/Winged helix DNA-binding domain"/>
    <property type="match status" value="1"/>
</dbReference>
<dbReference type="SUPFAM" id="SSF158499">
    <property type="entry name" value="DnaD domain-like"/>
    <property type="match status" value="1"/>
</dbReference>
<dbReference type="InterPro" id="IPR036388">
    <property type="entry name" value="WH-like_DNA-bd_sf"/>
</dbReference>
<reference evidence="2 3" key="1">
    <citation type="submission" date="2016-01" db="EMBL/GenBank/DDBJ databases">
        <authorList>
            <person name="Mitreva M."/>
            <person name="Pepin K.H."/>
            <person name="Mihindukulasuriya K.A."/>
            <person name="Fulton R."/>
            <person name="Fronick C."/>
            <person name="O'Laughlin M."/>
            <person name="Miner T."/>
            <person name="Herter B."/>
            <person name="Rosa B.A."/>
            <person name="Cordes M."/>
            <person name="Tomlinson C."/>
            <person name="Wollam A."/>
            <person name="Palsikar V.B."/>
            <person name="Mardis E.R."/>
            <person name="Wilson R.K."/>
        </authorList>
    </citation>
    <scope>NUCLEOTIDE SEQUENCE [LARGE SCALE GENOMIC DNA]</scope>
    <source>
        <strain evidence="2 3">KA00071</strain>
    </source>
</reference>
<dbReference type="InterPro" id="IPR034829">
    <property type="entry name" value="DnaD-like_sf"/>
</dbReference>
<evidence type="ECO:0000313" key="3">
    <source>
        <dbReference type="Proteomes" id="UP000070467"/>
    </source>
</evidence>
<comment type="caution">
    <text evidence="2">The sequence shown here is derived from an EMBL/GenBank/DDBJ whole genome shotgun (WGS) entry which is preliminary data.</text>
</comment>
<organism evidence="2 3">
    <name type="scientific">Gemelliphila asaccharolytica</name>
    <dbReference type="NCBI Taxonomy" id="502393"/>
    <lineage>
        <taxon>Bacteria</taxon>
        <taxon>Bacillati</taxon>
        <taxon>Bacillota</taxon>
        <taxon>Bacilli</taxon>
        <taxon>Bacillales</taxon>
        <taxon>Gemellaceae</taxon>
        <taxon>Gemelliphila</taxon>
    </lineage>
</organism>
<protein>
    <submittedName>
        <fullName evidence="2">DnaD domain protein</fullName>
    </submittedName>
</protein>
<feature type="domain" description="DnaD N-terminal" evidence="1">
    <location>
        <begin position="13"/>
        <end position="108"/>
    </location>
</feature>
<dbReference type="Pfam" id="PF21984">
    <property type="entry name" value="DnaD_N"/>
    <property type="match status" value="1"/>
</dbReference>
<evidence type="ECO:0000259" key="1">
    <source>
        <dbReference type="Pfam" id="PF21984"/>
    </source>
</evidence>
<accession>A0ABR5TMS6</accession>
<keyword evidence="3" id="KW-1185">Reference proteome</keyword>
<proteinExistence type="predicted"/>
<dbReference type="EMBL" id="LSDB01000008">
    <property type="protein sequence ID" value="KXB58579.1"/>
    <property type="molecule type" value="Genomic_DNA"/>
</dbReference>
<dbReference type="Proteomes" id="UP000070467">
    <property type="component" value="Unassembled WGS sequence"/>
</dbReference>
<dbReference type="RefSeq" id="WP_066129186.1">
    <property type="nucleotide sequence ID" value="NZ_KQ959861.1"/>
</dbReference>
<sequence>MKNIQTKGLFIEENFLLNYSRYNINSSEAFFLLQLNYISNQGKINFDSKRFASELSMSEEELIANINSLYKKNILFISEKNKIQFLLDKSANYYTLKELYIVVEKITNKILNSKEMNILSTWIDKCYTKEEILSAFKSSKNINYVDAILNNKPININNKEDEDDILFYEWLHD</sequence>